<gene>
    <name evidence="7" type="ORF">FA10DRAFT_89897</name>
</gene>
<reference evidence="7" key="1">
    <citation type="journal article" date="2018" name="Mol. Biol. Evol.">
        <title>Broad Genomic Sampling Reveals a Smut Pathogenic Ancestry of the Fungal Clade Ustilaginomycotina.</title>
        <authorList>
            <person name="Kijpornyongpan T."/>
            <person name="Mondo S.J."/>
            <person name="Barry K."/>
            <person name="Sandor L."/>
            <person name="Lee J."/>
            <person name="Lipzen A."/>
            <person name="Pangilinan J."/>
            <person name="LaButti K."/>
            <person name="Hainaut M."/>
            <person name="Henrissat B."/>
            <person name="Grigoriev I.V."/>
            <person name="Spatafora J.W."/>
            <person name="Aime M.C."/>
        </authorList>
    </citation>
    <scope>NUCLEOTIDE SEQUENCE [LARGE SCALE GENOMIC DNA]</scope>
    <source>
        <strain evidence="7">MCA 4198</strain>
    </source>
</reference>
<accession>A0A316YW91</accession>
<evidence type="ECO:0000259" key="6">
    <source>
        <dbReference type="Pfam" id="PF20520"/>
    </source>
</evidence>
<organism evidence="7 8">
    <name type="scientific">Acaromyces ingoldii</name>
    <dbReference type="NCBI Taxonomy" id="215250"/>
    <lineage>
        <taxon>Eukaryota</taxon>
        <taxon>Fungi</taxon>
        <taxon>Dikarya</taxon>
        <taxon>Basidiomycota</taxon>
        <taxon>Ustilaginomycotina</taxon>
        <taxon>Exobasidiomycetes</taxon>
        <taxon>Exobasidiales</taxon>
        <taxon>Cryptobasidiaceae</taxon>
        <taxon>Acaromyces</taxon>
    </lineage>
</organism>
<proteinExistence type="predicted"/>
<evidence type="ECO:0000256" key="3">
    <source>
        <dbReference type="ARBA" id="ARBA00022989"/>
    </source>
</evidence>
<evidence type="ECO:0000256" key="2">
    <source>
        <dbReference type="ARBA" id="ARBA00022692"/>
    </source>
</evidence>
<feature type="transmembrane region" description="Helical" evidence="5">
    <location>
        <begin position="145"/>
        <end position="168"/>
    </location>
</feature>
<keyword evidence="3 5" id="KW-1133">Transmembrane helix</keyword>
<feature type="domain" description="V-type proton ATPase subunit S1/VOA1 transmembrane" evidence="6">
    <location>
        <begin position="144"/>
        <end position="180"/>
    </location>
</feature>
<evidence type="ECO:0000313" key="7">
    <source>
        <dbReference type="EMBL" id="PWN92313.1"/>
    </source>
</evidence>
<dbReference type="InterPro" id="IPR046756">
    <property type="entry name" value="VAS1/VOA1_TM"/>
</dbReference>
<dbReference type="RefSeq" id="XP_025379511.1">
    <property type="nucleotide sequence ID" value="XM_025525765.1"/>
</dbReference>
<evidence type="ECO:0000256" key="5">
    <source>
        <dbReference type="SAM" id="Phobius"/>
    </source>
</evidence>
<protein>
    <recommendedName>
        <fullName evidence="6">V-type proton ATPase subunit S1/VOA1 transmembrane domain-containing protein</fullName>
    </recommendedName>
</protein>
<evidence type="ECO:0000256" key="4">
    <source>
        <dbReference type="ARBA" id="ARBA00023136"/>
    </source>
</evidence>
<name>A0A316YW91_9BASI</name>
<dbReference type="GeneID" id="37047681"/>
<comment type="subcellular location">
    <subcellularLocation>
        <location evidence="1">Membrane</location>
        <topology evidence="1">Single-pass membrane protein</topology>
    </subcellularLocation>
</comment>
<keyword evidence="8" id="KW-1185">Reference proteome</keyword>
<dbReference type="Pfam" id="PF20520">
    <property type="entry name" value="Ac45-VOA1_TM"/>
    <property type="match status" value="1"/>
</dbReference>
<evidence type="ECO:0000313" key="8">
    <source>
        <dbReference type="Proteomes" id="UP000245768"/>
    </source>
</evidence>
<keyword evidence="4 5" id="KW-0472">Membrane</keyword>
<evidence type="ECO:0000256" key="1">
    <source>
        <dbReference type="ARBA" id="ARBA00004167"/>
    </source>
</evidence>
<sequence>MKALPSNSSLKRRTLEAPSQMAFQHVSKSHGDFASELRHHVLRMCSSARRGAWTSTSNADLASLQTGQKTFLSYKADLLHLEALFNHDLEAFMRTHPNSLVFVSSDLSSPQSRSWTRRALEEAAKDDGTGAVVDDKLGLFHRYQFFSTGLLVGILVVAFLLTPIAFYATQLLSSIETPDQLGQKARPSAAKKNQ</sequence>
<dbReference type="EMBL" id="KZ819635">
    <property type="protein sequence ID" value="PWN92313.1"/>
    <property type="molecule type" value="Genomic_DNA"/>
</dbReference>
<dbReference type="AlphaFoldDB" id="A0A316YW91"/>
<dbReference type="GO" id="GO:0016020">
    <property type="term" value="C:membrane"/>
    <property type="evidence" value="ECO:0007669"/>
    <property type="project" value="UniProtKB-SubCell"/>
</dbReference>
<keyword evidence="2 5" id="KW-0812">Transmembrane</keyword>
<dbReference type="InParanoid" id="A0A316YW91"/>
<dbReference type="Proteomes" id="UP000245768">
    <property type="component" value="Unassembled WGS sequence"/>
</dbReference>
<dbReference type="OrthoDB" id="10029326at2759"/>